<evidence type="ECO:0000313" key="3">
    <source>
        <dbReference type="Proteomes" id="UP000592181"/>
    </source>
</evidence>
<reference evidence="2 3" key="1">
    <citation type="submission" date="2020-07" db="EMBL/GenBank/DDBJ databases">
        <title>Sequencing the genomes of 1000 actinobacteria strains.</title>
        <authorList>
            <person name="Klenk H.-P."/>
        </authorList>
    </citation>
    <scope>NUCLEOTIDE SEQUENCE [LARGE SCALE GENOMIC DNA]</scope>
    <source>
        <strain evidence="2 3">DSM 24723</strain>
    </source>
</reference>
<evidence type="ECO:0000256" key="1">
    <source>
        <dbReference type="SAM" id="MobiDB-lite"/>
    </source>
</evidence>
<protein>
    <submittedName>
        <fullName evidence="2">Uncharacterized protein</fullName>
    </submittedName>
</protein>
<dbReference type="AlphaFoldDB" id="A0A852X815"/>
<comment type="caution">
    <text evidence="2">The sequence shown here is derived from an EMBL/GenBank/DDBJ whole genome shotgun (WGS) entry which is preliminary data.</text>
</comment>
<organism evidence="2 3">
    <name type="scientific">Janibacter alkaliphilus</name>
    <dbReference type="NCBI Taxonomy" id="1069963"/>
    <lineage>
        <taxon>Bacteria</taxon>
        <taxon>Bacillati</taxon>
        <taxon>Actinomycetota</taxon>
        <taxon>Actinomycetes</taxon>
        <taxon>Micrococcales</taxon>
        <taxon>Intrasporangiaceae</taxon>
        <taxon>Janibacter</taxon>
    </lineage>
</organism>
<feature type="compositionally biased region" description="Basic residues" evidence="1">
    <location>
        <begin position="48"/>
        <end position="61"/>
    </location>
</feature>
<dbReference type="RefSeq" id="WP_218875401.1">
    <property type="nucleotide sequence ID" value="NZ_JACBZX010000001.1"/>
</dbReference>
<name>A0A852X815_9MICO</name>
<evidence type="ECO:0000313" key="2">
    <source>
        <dbReference type="EMBL" id="NYG38557.1"/>
    </source>
</evidence>
<feature type="region of interest" description="Disordered" evidence="1">
    <location>
        <begin position="48"/>
        <end position="75"/>
    </location>
</feature>
<proteinExistence type="predicted"/>
<gene>
    <name evidence="2" type="ORF">BJY28_003026</name>
</gene>
<dbReference type="EMBL" id="JACBZX010000001">
    <property type="protein sequence ID" value="NYG38557.1"/>
    <property type="molecule type" value="Genomic_DNA"/>
</dbReference>
<keyword evidence="3" id="KW-1185">Reference proteome</keyword>
<sequence length="75" mass="8405">MGKKVRVGSLKIKQKCCVSKKRCSSCPVRLLKEGRLPPGYTVHKRKLVTVKKKAKKSAKAKQLREERAKATRTAA</sequence>
<dbReference type="Proteomes" id="UP000592181">
    <property type="component" value="Unassembled WGS sequence"/>
</dbReference>
<accession>A0A852X815</accession>